<feature type="signal peptide" evidence="1">
    <location>
        <begin position="1"/>
        <end position="24"/>
    </location>
</feature>
<evidence type="ECO:0000256" key="1">
    <source>
        <dbReference type="SAM" id="SignalP"/>
    </source>
</evidence>
<proteinExistence type="predicted"/>
<keyword evidence="3" id="KW-1185">Reference proteome</keyword>
<gene>
    <name evidence="2" type="ORF">ACFO5I_04175</name>
</gene>
<feature type="chain" id="PRO_5046556673" evidence="1">
    <location>
        <begin position="25"/>
        <end position="218"/>
    </location>
</feature>
<dbReference type="RefSeq" id="WP_204654202.1">
    <property type="nucleotide sequence ID" value="NZ_JAFBFD010000022.1"/>
</dbReference>
<keyword evidence="1" id="KW-0732">Signal</keyword>
<accession>A0ABV9MV50</accession>
<name>A0ABV9MV50_9ENTE</name>
<reference evidence="3" key="1">
    <citation type="journal article" date="2019" name="Int. J. Syst. Evol. Microbiol.">
        <title>The Global Catalogue of Microorganisms (GCM) 10K type strain sequencing project: providing services to taxonomists for standard genome sequencing and annotation.</title>
        <authorList>
            <consortium name="The Broad Institute Genomics Platform"/>
            <consortium name="The Broad Institute Genome Sequencing Center for Infectious Disease"/>
            <person name="Wu L."/>
            <person name="Ma J."/>
        </authorList>
    </citation>
    <scope>NUCLEOTIDE SEQUENCE [LARGE SCALE GENOMIC DNA]</scope>
    <source>
        <strain evidence="3">CGMCC 1.19032</strain>
    </source>
</reference>
<sequence length="218" mass="23988">MKKIHKLLFTASALTTLSIGSTYAWFTATDSDSLNFSFGELGVEFALDDLGEDGVALEPGLTVDTVGTISNTGSLHSLVKIENDSQIKYKFSTSFVPIPEEAVIFEVTPENGIYEDWDSGVLWFKDAKNNIYLLMEPKSNMQIEIEGLLNGEVIDNTFMGSEVNFNIATNAVQALEDAALSEFGVNLDDLIEMSNESISNRGISQAKQYLFDVMGRKQ</sequence>
<organism evidence="2 3">
    <name type="scientific">Enterococcus lemanii</name>
    <dbReference type="NCBI Taxonomy" id="1159752"/>
    <lineage>
        <taxon>Bacteria</taxon>
        <taxon>Bacillati</taxon>
        <taxon>Bacillota</taxon>
        <taxon>Bacilli</taxon>
        <taxon>Lactobacillales</taxon>
        <taxon>Enterococcaceae</taxon>
        <taxon>Enterococcus</taxon>
    </lineage>
</organism>
<dbReference type="Proteomes" id="UP001595969">
    <property type="component" value="Unassembled WGS sequence"/>
</dbReference>
<evidence type="ECO:0000313" key="3">
    <source>
        <dbReference type="Proteomes" id="UP001595969"/>
    </source>
</evidence>
<comment type="caution">
    <text evidence="2">The sequence shown here is derived from an EMBL/GenBank/DDBJ whole genome shotgun (WGS) entry which is preliminary data.</text>
</comment>
<protein>
    <submittedName>
        <fullName evidence="2">Uncharacterized protein</fullName>
    </submittedName>
</protein>
<dbReference type="EMBL" id="JBHSGS010000022">
    <property type="protein sequence ID" value="MFC4718924.1"/>
    <property type="molecule type" value="Genomic_DNA"/>
</dbReference>
<evidence type="ECO:0000313" key="2">
    <source>
        <dbReference type="EMBL" id="MFC4718924.1"/>
    </source>
</evidence>